<dbReference type="Pfam" id="PF13320">
    <property type="entry name" value="GH123_cat"/>
    <property type="match status" value="1"/>
</dbReference>
<dbReference type="Proteomes" id="UP000236736">
    <property type="component" value="Unassembled WGS sequence"/>
</dbReference>
<dbReference type="AlphaFoldDB" id="A0A1H5RVP5"/>
<evidence type="ECO:0000313" key="3">
    <source>
        <dbReference type="Proteomes" id="UP000236736"/>
    </source>
</evidence>
<proteinExistence type="predicted"/>
<feature type="domain" description="Glycoside hydrolase 123 catalytic" evidence="1">
    <location>
        <begin position="179"/>
        <end position="490"/>
    </location>
</feature>
<dbReference type="OrthoDB" id="197680at2"/>
<organism evidence="2 3">
    <name type="scientific">Algoriphagus boritolerans DSM 17298 = JCM 18970</name>
    <dbReference type="NCBI Taxonomy" id="1120964"/>
    <lineage>
        <taxon>Bacteria</taxon>
        <taxon>Pseudomonadati</taxon>
        <taxon>Bacteroidota</taxon>
        <taxon>Cytophagia</taxon>
        <taxon>Cytophagales</taxon>
        <taxon>Cyclobacteriaceae</taxon>
        <taxon>Algoriphagus</taxon>
    </lineage>
</organism>
<sequence length="529" mass="61308">MRWIFLYFLLLSFPTLGQKAEFIKLEKLYAPETSLGIFSGWRQESLLIPIRFESLSVAAVDIQISIPGLQPKMDWFEIHSVWADFSAGECGQAKANGFFEKALIPDRARPLSTPKLEADSTVKWALLKMTIPRWAKSGDFDLAITFSQNEKSIQLKGIVKVLERVAPLVEEVAFEMDFWQFPISVADYYGVKPWTEAHWLRMDEMFQSLRGINQRSLTVSIFWDLYNTKIRPLDEMMIQVTRKEDNSYSYDFSNLENYITRAEKAGLLKQISIHNLFPWNKNFYFFDEKTNQIKTINAGPNSEAFRAFFKPLIQATSRFLEDNNWKSKTFWVIDERDPSLTITLKNWIDEIAPGFQYSYAGRLNSALARQMEEYALPVNVSLDEARFSSRVAINGRTLMYTSCFEQANQPNSLMTSDLRDIYFLAHLADVRGYQGILHWAYNLWSKQIKTSGIYSDVPSGDAHFVYPDGELSVRYLVFQDAIEQIGKFRLISQVKNPSAIKQSLGRYFLINVEKERFQAMEAMKMYLND</sequence>
<dbReference type="RefSeq" id="WP_103922844.1">
    <property type="nucleotide sequence ID" value="NZ_FNVR01000001.1"/>
</dbReference>
<reference evidence="3" key="1">
    <citation type="submission" date="2016-10" db="EMBL/GenBank/DDBJ databases">
        <authorList>
            <person name="Varghese N."/>
            <person name="Submissions S."/>
        </authorList>
    </citation>
    <scope>NUCLEOTIDE SEQUENCE [LARGE SCALE GENOMIC DNA]</scope>
    <source>
        <strain evidence="3">DSM 17298</strain>
    </source>
</reference>
<protein>
    <recommendedName>
        <fullName evidence="1">Glycoside hydrolase 123 catalytic domain-containing protein</fullName>
    </recommendedName>
</protein>
<dbReference type="STRING" id="1120964.GCA_001313265_00111"/>
<evidence type="ECO:0000259" key="1">
    <source>
        <dbReference type="Pfam" id="PF13320"/>
    </source>
</evidence>
<name>A0A1H5RVP5_9BACT</name>
<dbReference type="InterPro" id="IPR025150">
    <property type="entry name" value="GH123_cat"/>
</dbReference>
<evidence type="ECO:0000313" key="2">
    <source>
        <dbReference type="EMBL" id="SEF41581.1"/>
    </source>
</evidence>
<dbReference type="EMBL" id="FNVR01000001">
    <property type="protein sequence ID" value="SEF41581.1"/>
    <property type="molecule type" value="Genomic_DNA"/>
</dbReference>
<keyword evidence="3" id="KW-1185">Reference proteome</keyword>
<gene>
    <name evidence="2" type="ORF">SAMN03080598_00104</name>
</gene>
<accession>A0A1H5RVP5</accession>